<dbReference type="Gene3D" id="3.40.720.10">
    <property type="entry name" value="Alkaline Phosphatase, subunit A"/>
    <property type="match status" value="1"/>
</dbReference>
<keyword evidence="4" id="KW-1003">Cell membrane</keyword>
<dbReference type="PIRSF" id="PIRSF005091">
    <property type="entry name" value="Mmb_sulf_HI1246"/>
    <property type="match status" value="1"/>
</dbReference>
<dbReference type="AlphaFoldDB" id="E4RMP9"/>
<evidence type="ECO:0000256" key="4">
    <source>
        <dbReference type="ARBA" id="ARBA00022475"/>
    </source>
</evidence>
<dbReference type="EMBL" id="CP002304">
    <property type="protein sequence ID" value="ADQ14580.1"/>
    <property type="molecule type" value="Genomic_DNA"/>
</dbReference>
<evidence type="ECO:0000256" key="1">
    <source>
        <dbReference type="ARBA" id="ARBA00004651"/>
    </source>
</evidence>
<reference evidence="13 14" key="1">
    <citation type="submission" date="2010-11" db="EMBL/GenBank/DDBJ databases">
        <title>Complete sequence of Halanaerobium sp. sapolanicus.</title>
        <authorList>
            <consortium name="US DOE Joint Genome Institute"/>
            <person name="Lucas S."/>
            <person name="Copeland A."/>
            <person name="Lapidus A."/>
            <person name="Cheng J.-F."/>
            <person name="Bruce D."/>
            <person name="Goodwin L."/>
            <person name="Pitluck S."/>
            <person name="Davenport K."/>
            <person name="Detter J.C."/>
            <person name="Han C."/>
            <person name="Tapia R."/>
            <person name="Land M."/>
            <person name="Hauser L."/>
            <person name="Jeffries C."/>
            <person name="Kyrpides N."/>
            <person name="Ivanova N."/>
            <person name="Mikhailova N."/>
            <person name="Begemann M.B."/>
            <person name="Mormile M.R."/>
            <person name="Wall J.D."/>
            <person name="Elias D.A."/>
            <person name="Woyke T."/>
        </authorList>
    </citation>
    <scope>NUCLEOTIDE SEQUENCE [LARGE SCALE GENOMIC DNA]</scope>
    <source>
        <strain evidence="14">sapolanicus</strain>
    </source>
</reference>
<evidence type="ECO:0000256" key="2">
    <source>
        <dbReference type="ARBA" id="ARBA00004936"/>
    </source>
</evidence>
<feature type="binding site" evidence="9">
    <location>
        <position position="414"/>
    </location>
    <ligand>
        <name>substrate</name>
    </ligand>
</feature>
<evidence type="ECO:0000313" key="13">
    <source>
        <dbReference type="EMBL" id="ADQ14580.1"/>
    </source>
</evidence>
<proteinExistence type="inferred from homology"/>
<dbReference type="eggNOG" id="COG1368">
    <property type="taxonomic scope" value="Bacteria"/>
</dbReference>
<evidence type="ECO:0000256" key="8">
    <source>
        <dbReference type="PIRSR" id="PIRSR005091-1"/>
    </source>
</evidence>
<dbReference type="PANTHER" id="PTHR47371:SF3">
    <property type="entry name" value="PHOSPHOGLYCEROL TRANSFERASE I"/>
    <property type="match status" value="1"/>
</dbReference>
<feature type="binding site" evidence="10">
    <location>
        <position position="474"/>
    </location>
    <ligand>
        <name>Mn(2+)</name>
        <dbReference type="ChEBI" id="CHEBI:29035"/>
    </ligand>
</feature>
<protein>
    <submittedName>
        <fullName evidence="13">Sulfatase</fullName>
    </submittedName>
</protein>
<evidence type="ECO:0000256" key="5">
    <source>
        <dbReference type="ARBA" id="ARBA00022692"/>
    </source>
</evidence>
<sequence>MDITAKLKGKNKFLFFLLVFGILIKYNFLLWSVFQVSSFISIILKNIIIIALLTILFDFLVKTNKRKILTFIIYFFFLIFFLANLWYNRYFGNYLSLTDMTMGQGVRPFKVLIRQLIRWQDIVFIIELPFLSYLLLFNREKGNKYTFNHVTLKKDRVKYKIILAVLIVILFAAQISYSSSLFKKNGFMELYEFSTSAFVNVYGVFPLYIAEYRQLKIREERAKNLPDINAVATEKKMSGKYEIEDVDNIIVIQLESVDKNIIDYEYQGREITPFINKLKRKSLNFTDIYAQHINGSFDAEFSLLTSLYPINRNYAFKTNDMAEFNTLNRVLTEEGFQTFAFHGNDDRFFYRDKGYLEMDFDKFYSRDHFSASEGVIGDDSYLGINDYDFFDQSLDYLAEAEENIFALFITVTSHTPFDFYPEEKSVEEFEDISPKFLKDFFNSMAFVDQSLEMFFDGLEELSLLENTLFVIYSDHVADINQDKYTSAGNFVTKRNIKEPEHIPLFIYHQDLDPEEIDKTGTHTDIAPTILDIIGYPEKPEEFLGVSLLNDIRKPVFFLHEIPQILYRDQLYLRLPGSEDEGAIFNKIAYKADTEIRELDFSSEEKERMDQIINYMQKIMNTILYQ</sequence>
<keyword evidence="14" id="KW-1185">Reference proteome</keyword>
<feature type="transmembrane region" description="Helical" evidence="11">
    <location>
        <begin position="117"/>
        <end position="136"/>
    </location>
</feature>
<keyword evidence="5 11" id="KW-0812">Transmembrane</keyword>
<evidence type="ECO:0000256" key="7">
    <source>
        <dbReference type="ARBA" id="ARBA00023136"/>
    </source>
</evidence>
<feature type="binding site" evidence="10">
    <location>
        <position position="255"/>
    </location>
    <ligand>
        <name>Mn(2+)</name>
        <dbReference type="ChEBI" id="CHEBI:29035"/>
    </ligand>
</feature>
<dbReference type="RefSeq" id="WP_013405663.1">
    <property type="nucleotide sequence ID" value="NC_014654.1"/>
</dbReference>
<feature type="transmembrane region" description="Helical" evidence="11">
    <location>
        <begin position="39"/>
        <end position="61"/>
    </location>
</feature>
<keyword evidence="6 11" id="KW-1133">Transmembrane helix</keyword>
<evidence type="ECO:0000313" key="14">
    <source>
        <dbReference type="Proteomes" id="UP000007434"/>
    </source>
</evidence>
<keyword evidence="7 11" id="KW-0472">Membrane</keyword>
<gene>
    <name evidence="13" type="ordered locus">Halsa_1148</name>
</gene>
<feature type="transmembrane region" description="Helical" evidence="11">
    <location>
        <begin position="12"/>
        <end position="33"/>
    </location>
</feature>
<dbReference type="InterPro" id="IPR017850">
    <property type="entry name" value="Alkaline_phosphatase_core_sf"/>
</dbReference>
<dbReference type="Proteomes" id="UP000007434">
    <property type="component" value="Chromosome"/>
</dbReference>
<comment type="similarity">
    <text evidence="3">Belongs to the LTA synthase family.</text>
</comment>
<feature type="domain" description="Sulfatase N-terminal" evidence="12">
    <location>
        <begin position="248"/>
        <end position="535"/>
    </location>
</feature>
<dbReference type="OrthoDB" id="5901192at2"/>
<dbReference type="InterPro" id="IPR050448">
    <property type="entry name" value="OpgB/LTA_synthase_biosynth"/>
</dbReference>
<evidence type="ECO:0000256" key="6">
    <source>
        <dbReference type="ARBA" id="ARBA00022989"/>
    </source>
</evidence>
<dbReference type="HOGENOM" id="CLU_437282_0_0_9"/>
<dbReference type="CDD" id="cd16015">
    <property type="entry name" value="LTA_synthase"/>
    <property type="match status" value="1"/>
</dbReference>
<feature type="active site" evidence="8">
    <location>
        <position position="296"/>
    </location>
</feature>
<dbReference type="GO" id="GO:0005886">
    <property type="term" value="C:plasma membrane"/>
    <property type="evidence" value="ECO:0007669"/>
    <property type="project" value="UniProtKB-SubCell"/>
</dbReference>
<name>E4RMP9_HALHG</name>
<feature type="binding site" evidence="10">
    <location>
        <position position="475"/>
    </location>
    <ligand>
        <name>Mn(2+)</name>
        <dbReference type="ChEBI" id="CHEBI:29035"/>
    </ligand>
</feature>
<keyword evidence="9" id="KW-0479">Metal-binding</keyword>
<feature type="transmembrane region" description="Helical" evidence="11">
    <location>
        <begin position="157"/>
        <end position="178"/>
    </location>
</feature>
<accession>E4RMP9</accession>
<dbReference type="KEGG" id="has:Halsa_1148"/>
<evidence type="ECO:0000256" key="9">
    <source>
        <dbReference type="PIRSR" id="PIRSR005091-2"/>
    </source>
</evidence>
<keyword evidence="9" id="KW-0464">Manganese</keyword>
<evidence type="ECO:0000256" key="3">
    <source>
        <dbReference type="ARBA" id="ARBA00009983"/>
    </source>
</evidence>
<dbReference type="GO" id="GO:0046872">
    <property type="term" value="F:metal ion binding"/>
    <property type="evidence" value="ECO:0007669"/>
    <property type="project" value="UniProtKB-KW"/>
</dbReference>
<comment type="pathway">
    <text evidence="2">Cell wall biogenesis; lipoteichoic acid biosynthesis.</text>
</comment>
<reference evidence="13 14" key="2">
    <citation type="journal article" date="2011" name="J. Bacteriol.">
        <title>Complete Genome Sequence of the Haloalkaliphilic, Hydrogen Producing Halanaerobium hydrogenoformans.</title>
        <authorList>
            <person name="Brown S.D."/>
            <person name="Begemann M.B."/>
            <person name="Mormile M.R."/>
            <person name="Wall J.D."/>
            <person name="Han C.S."/>
            <person name="Goodwin L.A."/>
            <person name="Pitluck S."/>
            <person name="Land M.L."/>
            <person name="Hauser L.J."/>
            <person name="Elias D.A."/>
        </authorList>
    </citation>
    <scope>NUCLEOTIDE SEQUENCE [LARGE SCALE GENOMIC DNA]</scope>
    <source>
        <strain evidence="14">sapolanicus</strain>
    </source>
</reference>
<dbReference type="STRING" id="656519.Halsa_1148"/>
<dbReference type="SUPFAM" id="SSF53649">
    <property type="entry name" value="Alkaline phosphatase-like"/>
    <property type="match status" value="1"/>
</dbReference>
<dbReference type="InterPro" id="IPR000917">
    <property type="entry name" value="Sulfatase_N"/>
</dbReference>
<organism evidence="13 14">
    <name type="scientific">Halanaerobium hydrogeniformans</name>
    <name type="common">Halanaerobium sp. (strain sapolanicus)</name>
    <dbReference type="NCBI Taxonomy" id="656519"/>
    <lineage>
        <taxon>Bacteria</taxon>
        <taxon>Bacillati</taxon>
        <taxon>Bacillota</taxon>
        <taxon>Clostridia</taxon>
        <taxon>Halanaerobiales</taxon>
        <taxon>Halanaerobiaceae</taxon>
        <taxon>Halanaerobium</taxon>
    </lineage>
</organism>
<feature type="transmembrane region" description="Helical" evidence="11">
    <location>
        <begin position="68"/>
        <end position="87"/>
    </location>
</feature>
<dbReference type="InterPro" id="IPR012160">
    <property type="entry name" value="LtaS-like"/>
</dbReference>
<evidence type="ECO:0000256" key="11">
    <source>
        <dbReference type="SAM" id="Phobius"/>
    </source>
</evidence>
<dbReference type="Gene3D" id="3.30.1120.170">
    <property type="match status" value="1"/>
</dbReference>
<evidence type="ECO:0000256" key="10">
    <source>
        <dbReference type="PIRSR" id="PIRSR005091-3"/>
    </source>
</evidence>
<dbReference type="PANTHER" id="PTHR47371">
    <property type="entry name" value="LIPOTEICHOIC ACID SYNTHASE"/>
    <property type="match status" value="1"/>
</dbReference>
<evidence type="ECO:0000259" key="12">
    <source>
        <dbReference type="Pfam" id="PF00884"/>
    </source>
</evidence>
<comment type="subcellular location">
    <subcellularLocation>
        <location evidence="1">Cell membrane</location>
        <topology evidence="1">Multi-pass membrane protein</topology>
    </subcellularLocation>
</comment>
<dbReference type="Pfam" id="PF00884">
    <property type="entry name" value="Sulfatase"/>
    <property type="match status" value="1"/>
</dbReference>